<dbReference type="SUPFAM" id="SSF57924">
    <property type="entry name" value="Inhibitor of apoptosis (IAP) repeat"/>
    <property type="match status" value="1"/>
</dbReference>
<evidence type="ECO:0000313" key="3">
    <source>
        <dbReference type="Proteomes" id="UP001164746"/>
    </source>
</evidence>
<name>A0ABY7EKU5_MYAAR</name>
<organism evidence="2 3">
    <name type="scientific">Mya arenaria</name>
    <name type="common">Soft-shell clam</name>
    <dbReference type="NCBI Taxonomy" id="6604"/>
    <lineage>
        <taxon>Eukaryota</taxon>
        <taxon>Metazoa</taxon>
        <taxon>Spiralia</taxon>
        <taxon>Lophotrochozoa</taxon>
        <taxon>Mollusca</taxon>
        <taxon>Bivalvia</taxon>
        <taxon>Autobranchia</taxon>
        <taxon>Heteroconchia</taxon>
        <taxon>Euheterodonta</taxon>
        <taxon>Imparidentia</taxon>
        <taxon>Neoheterodontei</taxon>
        <taxon>Myida</taxon>
        <taxon>Myoidea</taxon>
        <taxon>Myidae</taxon>
        <taxon>Mya</taxon>
    </lineage>
</organism>
<sequence length="143" mass="16453">MEEHAKWYPTCQQVLIAKSKTYIKKVKAGESQKADEVIERKEPEMKTEDPLTVSLQTLAEFKYSESKAKIALNIFKKRNDVMNECNDNSDPTASQVEPTTQDAEDIDDIEALEEENKKMKEAISCKTCKDREVDTVFRFCGHR</sequence>
<proteinExistence type="predicted"/>
<evidence type="ECO:0000313" key="2">
    <source>
        <dbReference type="EMBL" id="WAR09263.1"/>
    </source>
</evidence>
<reference evidence="2" key="1">
    <citation type="submission" date="2022-11" db="EMBL/GenBank/DDBJ databases">
        <title>Centuries of genome instability and evolution in soft-shell clam transmissible cancer (bioRxiv).</title>
        <authorList>
            <person name="Hart S.F.M."/>
            <person name="Yonemitsu M.A."/>
            <person name="Giersch R.M."/>
            <person name="Beal B.F."/>
            <person name="Arriagada G."/>
            <person name="Davis B.W."/>
            <person name="Ostrander E.A."/>
            <person name="Goff S.P."/>
            <person name="Metzger M.J."/>
        </authorList>
    </citation>
    <scope>NUCLEOTIDE SEQUENCE</scope>
    <source>
        <strain evidence="2">MELC-2E11</strain>
        <tissue evidence="2">Siphon/mantle</tissue>
    </source>
</reference>
<evidence type="ECO:0000256" key="1">
    <source>
        <dbReference type="SAM" id="Coils"/>
    </source>
</evidence>
<dbReference type="InterPro" id="IPR013083">
    <property type="entry name" value="Znf_RING/FYVE/PHD"/>
</dbReference>
<gene>
    <name evidence="2" type="ORF">MAR_019221</name>
</gene>
<feature type="coiled-coil region" evidence="1">
    <location>
        <begin position="102"/>
        <end position="129"/>
    </location>
</feature>
<dbReference type="Proteomes" id="UP001164746">
    <property type="component" value="Chromosome 6"/>
</dbReference>
<protein>
    <submittedName>
        <fullName evidence="2">BIRC7-like protein</fullName>
    </submittedName>
</protein>
<dbReference type="EMBL" id="CP111017">
    <property type="protein sequence ID" value="WAR09263.1"/>
    <property type="molecule type" value="Genomic_DNA"/>
</dbReference>
<feature type="non-terminal residue" evidence="2">
    <location>
        <position position="1"/>
    </location>
</feature>
<dbReference type="Gene3D" id="3.30.40.10">
    <property type="entry name" value="Zinc/RING finger domain, C3HC4 (zinc finger)"/>
    <property type="match status" value="1"/>
</dbReference>
<keyword evidence="3" id="KW-1185">Reference proteome</keyword>
<accession>A0ABY7EKU5</accession>
<keyword evidence="1" id="KW-0175">Coiled coil</keyword>